<dbReference type="AlphaFoldDB" id="A0AAN9LQF2"/>
<organism evidence="2 3">
    <name type="scientific">Canavalia gladiata</name>
    <name type="common">Sword bean</name>
    <name type="synonym">Dolichos gladiatus</name>
    <dbReference type="NCBI Taxonomy" id="3824"/>
    <lineage>
        <taxon>Eukaryota</taxon>
        <taxon>Viridiplantae</taxon>
        <taxon>Streptophyta</taxon>
        <taxon>Embryophyta</taxon>
        <taxon>Tracheophyta</taxon>
        <taxon>Spermatophyta</taxon>
        <taxon>Magnoliopsida</taxon>
        <taxon>eudicotyledons</taxon>
        <taxon>Gunneridae</taxon>
        <taxon>Pentapetalae</taxon>
        <taxon>rosids</taxon>
        <taxon>fabids</taxon>
        <taxon>Fabales</taxon>
        <taxon>Fabaceae</taxon>
        <taxon>Papilionoideae</taxon>
        <taxon>50 kb inversion clade</taxon>
        <taxon>NPAAA clade</taxon>
        <taxon>indigoferoid/millettioid clade</taxon>
        <taxon>Phaseoleae</taxon>
        <taxon>Canavalia</taxon>
    </lineage>
</organism>
<keyword evidence="3" id="KW-1185">Reference proteome</keyword>
<protein>
    <submittedName>
        <fullName evidence="2">Uncharacterized protein</fullName>
    </submittedName>
</protein>
<reference evidence="2 3" key="1">
    <citation type="submission" date="2024-01" db="EMBL/GenBank/DDBJ databases">
        <title>The genomes of 5 underutilized Papilionoideae crops provide insights into root nodulation and disease resistanc.</title>
        <authorList>
            <person name="Jiang F."/>
        </authorList>
    </citation>
    <scope>NUCLEOTIDE SEQUENCE [LARGE SCALE GENOMIC DNA]</scope>
    <source>
        <strain evidence="2">LVBAO_FW01</strain>
        <tissue evidence="2">Leaves</tissue>
    </source>
</reference>
<name>A0AAN9LQF2_CANGL</name>
<evidence type="ECO:0000256" key="1">
    <source>
        <dbReference type="SAM" id="MobiDB-lite"/>
    </source>
</evidence>
<accession>A0AAN9LQF2</accession>
<feature type="compositionally biased region" description="Polar residues" evidence="1">
    <location>
        <begin position="1"/>
        <end position="24"/>
    </location>
</feature>
<feature type="region of interest" description="Disordered" evidence="1">
    <location>
        <begin position="1"/>
        <end position="30"/>
    </location>
</feature>
<dbReference type="EMBL" id="JAYMYQ010000004">
    <property type="protein sequence ID" value="KAK7337658.1"/>
    <property type="molecule type" value="Genomic_DNA"/>
</dbReference>
<gene>
    <name evidence="2" type="ORF">VNO77_18243</name>
</gene>
<dbReference type="Proteomes" id="UP001367508">
    <property type="component" value="Unassembled WGS sequence"/>
</dbReference>
<comment type="caution">
    <text evidence="2">The sequence shown here is derived from an EMBL/GenBank/DDBJ whole genome shotgun (WGS) entry which is preliminary data.</text>
</comment>
<proteinExistence type="predicted"/>
<evidence type="ECO:0000313" key="3">
    <source>
        <dbReference type="Proteomes" id="UP001367508"/>
    </source>
</evidence>
<evidence type="ECO:0000313" key="2">
    <source>
        <dbReference type="EMBL" id="KAK7337658.1"/>
    </source>
</evidence>
<sequence length="76" mass="8697">MNQLSQKHASGNSRSIRQVKNVSPCTRKDRFNIFPMPKKWSSLNETNDKPDPPKKTTYLAREAAKKVIDNVKCSVH</sequence>